<keyword evidence="1" id="KW-0812">Transmembrane</keyword>
<evidence type="ECO:0000313" key="5">
    <source>
        <dbReference type="WBParaSite" id="jg12353"/>
    </source>
</evidence>
<dbReference type="Proteomes" id="UP000887574">
    <property type="component" value="Unplaced"/>
</dbReference>
<dbReference type="Pfam" id="PF13012">
    <property type="entry name" value="MitMem_reg"/>
    <property type="match status" value="1"/>
</dbReference>
<protein>
    <submittedName>
        <fullName evidence="5">Uncharacterized protein</fullName>
    </submittedName>
</protein>
<proteinExistence type="predicted"/>
<dbReference type="AlphaFoldDB" id="A0A915CT45"/>
<organism evidence="4 5">
    <name type="scientific">Ditylenchus dipsaci</name>
    <dbReference type="NCBI Taxonomy" id="166011"/>
    <lineage>
        <taxon>Eukaryota</taxon>
        <taxon>Metazoa</taxon>
        <taxon>Ecdysozoa</taxon>
        <taxon>Nematoda</taxon>
        <taxon>Chromadorea</taxon>
        <taxon>Rhabditida</taxon>
        <taxon>Tylenchina</taxon>
        <taxon>Tylenchomorpha</taxon>
        <taxon>Sphaerularioidea</taxon>
        <taxon>Anguinidae</taxon>
        <taxon>Anguininae</taxon>
        <taxon>Ditylenchus</taxon>
    </lineage>
</organism>
<feature type="domain" description="EIF3F/CSN6-like C-terminal" evidence="3">
    <location>
        <begin position="77"/>
        <end position="173"/>
    </location>
</feature>
<evidence type="ECO:0000256" key="1">
    <source>
        <dbReference type="SAM" id="Phobius"/>
    </source>
</evidence>
<dbReference type="InterPro" id="IPR024969">
    <property type="entry name" value="EIF3F/CSN6-like_C"/>
</dbReference>
<dbReference type="InterPro" id="IPR000555">
    <property type="entry name" value="JAMM/MPN+_dom"/>
</dbReference>
<dbReference type="PANTHER" id="PTHR10540">
    <property type="entry name" value="EUKARYOTIC TRANSLATION INITIATION FACTOR 3 SUBUNIT F-RELATED"/>
    <property type="match status" value="1"/>
</dbReference>
<evidence type="ECO:0000259" key="3">
    <source>
        <dbReference type="Pfam" id="PF13012"/>
    </source>
</evidence>
<accession>A0A915CT45</accession>
<reference evidence="5" key="1">
    <citation type="submission" date="2022-11" db="UniProtKB">
        <authorList>
            <consortium name="WormBaseParasite"/>
        </authorList>
    </citation>
    <scope>IDENTIFICATION</scope>
</reference>
<name>A0A915CT45_9BILA</name>
<keyword evidence="1" id="KW-0472">Membrane</keyword>
<dbReference type="Gene3D" id="3.40.140.10">
    <property type="entry name" value="Cytidine Deaminase, domain 2"/>
    <property type="match status" value="1"/>
</dbReference>
<feature type="transmembrane region" description="Helical" evidence="1">
    <location>
        <begin position="44"/>
        <end position="62"/>
    </location>
</feature>
<feature type="domain" description="JAB1/MPN/MOV34 metalloenzyme" evidence="2">
    <location>
        <begin position="1"/>
        <end position="40"/>
    </location>
</feature>
<dbReference type="GO" id="GO:0000502">
    <property type="term" value="C:proteasome complex"/>
    <property type="evidence" value="ECO:0007669"/>
    <property type="project" value="TreeGrafter"/>
</dbReference>
<sequence>MYAMFYKVAAKEKVVGWYHTGPKLCKNDIAVNDKLKKFTPTLCWSLFKLSLKILVCLLMLILRSRRSMMMELRQRSGGGTLAKRYQDQTAGTLSQRITNQLMGLRGLLNQLADIQRYLREVSRSELPTNHAVVYFIQELLNLLPDTNNQLMCVYWAQLCGQLFLITISSTISSTSKSGRKA</sequence>
<keyword evidence="4" id="KW-1185">Reference proteome</keyword>
<dbReference type="PANTHER" id="PTHR10540:SF7">
    <property type="entry name" value="26S PROTEASOME NON-ATPASE REGULATORY SUBUNIT 7"/>
    <property type="match status" value="1"/>
</dbReference>
<dbReference type="Pfam" id="PF01398">
    <property type="entry name" value="JAB"/>
    <property type="match status" value="1"/>
</dbReference>
<dbReference type="GO" id="GO:0043161">
    <property type="term" value="P:proteasome-mediated ubiquitin-dependent protein catabolic process"/>
    <property type="evidence" value="ECO:0007669"/>
    <property type="project" value="TreeGrafter"/>
</dbReference>
<evidence type="ECO:0000259" key="2">
    <source>
        <dbReference type="Pfam" id="PF01398"/>
    </source>
</evidence>
<dbReference type="GO" id="GO:0008237">
    <property type="term" value="F:metallopeptidase activity"/>
    <property type="evidence" value="ECO:0007669"/>
    <property type="project" value="InterPro"/>
</dbReference>
<evidence type="ECO:0000313" key="4">
    <source>
        <dbReference type="Proteomes" id="UP000887574"/>
    </source>
</evidence>
<dbReference type="WBParaSite" id="jg12353">
    <property type="protein sequence ID" value="jg12353"/>
    <property type="gene ID" value="jg12353"/>
</dbReference>
<keyword evidence="1" id="KW-1133">Transmembrane helix</keyword>